<keyword evidence="1" id="KW-0560">Oxidoreductase</keyword>
<gene>
    <name evidence="5" type="ORF">PCOR1329_LOCUS51503</name>
</gene>
<evidence type="ECO:0000259" key="3">
    <source>
        <dbReference type="Pfam" id="PF03446"/>
    </source>
</evidence>
<dbReference type="Pfam" id="PF14833">
    <property type="entry name" value="NAD_binding_11"/>
    <property type="match status" value="1"/>
</dbReference>
<dbReference type="PANTHER" id="PTHR43060:SF17">
    <property type="entry name" value="L-THREONATE DEHYDROGENASE"/>
    <property type="match status" value="1"/>
</dbReference>
<evidence type="ECO:0000313" key="5">
    <source>
        <dbReference type="EMBL" id="CAK0863312.1"/>
    </source>
</evidence>
<dbReference type="SUPFAM" id="SSF48179">
    <property type="entry name" value="6-phosphogluconate dehydrogenase C-terminal domain-like"/>
    <property type="match status" value="1"/>
</dbReference>
<dbReference type="Gene3D" id="3.40.50.720">
    <property type="entry name" value="NAD(P)-binding Rossmann-like Domain"/>
    <property type="match status" value="1"/>
</dbReference>
<dbReference type="InterPro" id="IPR036291">
    <property type="entry name" value="NAD(P)-bd_dom_sf"/>
</dbReference>
<feature type="domain" description="6-phosphogluconate dehydrogenase NADP-binding" evidence="3">
    <location>
        <begin position="4"/>
        <end position="159"/>
    </location>
</feature>
<dbReference type="PANTHER" id="PTHR43060">
    <property type="entry name" value="3-HYDROXYISOBUTYRATE DEHYDROGENASE-LIKE 1, MITOCHONDRIAL-RELATED"/>
    <property type="match status" value="1"/>
</dbReference>
<dbReference type="EMBL" id="CAUYUJ010016249">
    <property type="protein sequence ID" value="CAK0863312.1"/>
    <property type="molecule type" value="Genomic_DNA"/>
</dbReference>
<dbReference type="InterPro" id="IPR008927">
    <property type="entry name" value="6-PGluconate_DH-like_C_sf"/>
</dbReference>
<dbReference type="Gene3D" id="1.10.1040.10">
    <property type="entry name" value="N-(1-d-carboxylethyl)-l-norvaline Dehydrogenase, domain 2"/>
    <property type="match status" value="1"/>
</dbReference>
<dbReference type="InterPro" id="IPR006115">
    <property type="entry name" value="6PGDH_NADP-bd"/>
</dbReference>
<dbReference type="PIRSF" id="PIRSF000103">
    <property type="entry name" value="HIBADH"/>
    <property type="match status" value="1"/>
</dbReference>
<dbReference type="Proteomes" id="UP001189429">
    <property type="component" value="Unassembled WGS sequence"/>
</dbReference>
<dbReference type="PROSITE" id="PS00895">
    <property type="entry name" value="3_HYDROXYISOBUT_DH"/>
    <property type="match status" value="1"/>
</dbReference>
<dbReference type="SUPFAM" id="SSF51735">
    <property type="entry name" value="NAD(P)-binding Rossmann-fold domains"/>
    <property type="match status" value="1"/>
</dbReference>
<accession>A0ABN9UTC5</accession>
<sequence length="312" mass="32312">MSPQVGFIGLGAMGEGMACSVLKKGFPLKVFDMRAEAVEKLAKLGATRAGTVRECAEGVDVLVIAVVNSQQVASVLLDEAVGAVSGGFRGTCVVCATISAAFAEETAAKLEKLGARYVDAPMSGGTIRAAAGQLTFMVGAEDAALQSARPVLEAMGKVYLVGSKAGQGSSMKMVNQLLAGSHIAVAAEAMALSAKAGLNTRQVFEIITAAAGNSFMFENRVPHMLDDDPTPHSAVDIWTKDFGIVLDESKRLGSPCPMAAQAMQQFVAAKGLGLGSSDDSFVVKVYERLSGAKVARPREVEGGEPSKRPRGS</sequence>
<keyword evidence="6" id="KW-1185">Reference proteome</keyword>
<dbReference type="InterPro" id="IPR013328">
    <property type="entry name" value="6PGD_dom2"/>
</dbReference>
<evidence type="ECO:0000259" key="4">
    <source>
        <dbReference type="Pfam" id="PF14833"/>
    </source>
</evidence>
<evidence type="ECO:0008006" key="7">
    <source>
        <dbReference type="Google" id="ProtNLM"/>
    </source>
</evidence>
<dbReference type="InterPro" id="IPR002204">
    <property type="entry name" value="3-OH-isobutyrate_DH-rel_CS"/>
</dbReference>
<protein>
    <recommendedName>
        <fullName evidence="7">3-hydroxyisobutyrate dehydrogenase</fullName>
    </recommendedName>
</protein>
<feature type="domain" description="3-hydroxyisobutyrate dehydrogenase-like NAD-binding" evidence="4">
    <location>
        <begin position="166"/>
        <end position="286"/>
    </location>
</feature>
<evidence type="ECO:0000313" key="6">
    <source>
        <dbReference type="Proteomes" id="UP001189429"/>
    </source>
</evidence>
<evidence type="ECO:0000256" key="1">
    <source>
        <dbReference type="ARBA" id="ARBA00023002"/>
    </source>
</evidence>
<proteinExistence type="predicted"/>
<evidence type="ECO:0000256" key="2">
    <source>
        <dbReference type="ARBA" id="ARBA00023027"/>
    </source>
</evidence>
<dbReference type="InterPro" id="IPR029154">
    <property type="entry name" value="HIBADH-like_NADP-bd"/>
</dbReference>
<reference evidence="5" key="1">
    <citation type="submission" date="2023-10" db="EMBL/GenBank/DDBJ databases">
        <authorList>
            <person name="Chen Y."/>
            <person name="Shah S."/>
            <person name="Dougan E. K."/>
            <person name="Thang M."/>
            <person name="Chan C."/>
        </authorList>
    </citation>
    <scope>NUCLEOTIDE SEQUENCE [LARGE SCALE GENOMIC DNA]</scope>
</reference>
<dbReference type="Pfam" id="PF03446">
    <property type="entry name" value="NAD_binding_2"/>
    <property type="match status" value="1"/>
</dbReference>
<keyword evidence="2" id="KW-0520">NAD</keyword>
<dbReference type="InterPro" id="IPR015815">
    <property type="entry name" value="HIBADH-related"/>
</dbReference>
<organism evidence="5 6">
    <name type="scientific">Prorocentrum cordatum</name>
    <dbReference type="NCBI Taxonomy" id="2364126"/>
    <lineage>
        <taxon>Eukaryota</taxon>
        <taxon>Sar</taxon>
        <taxon>Alveolata</taxon>
        <taxon>Dinophyceae</taxon>
        <taxon>Prorocentrales</taxon>
        <taxon>Prorocentraceae</taxon>
        <taxon>Prorocentrum</taxon>
    </lineage>
</organism>
<name>A0ABN9UTC5_9DINO</name>
<comment type="caution">
    <text evidence="5">The sequence shown here is derived from an EMBL/GenBank/DDBJ whole genome shotgun (WGS) entry which is preliminary data.</text>
</comment>